<dbReference type="PROSITE" id="PS51192">
    <property type="entry name" value="HELICASE_ATP_BIND_1"/>
    <property type="match status" value="1"/>
</dbReference>
<dbReference type="Pfam" id="PF02559">
    <property type="entry name" value="CarD_TRCF_RID"/>
    <property type="match status" value="1"/>
</dbReference>
<dbReference type="PANTHER" id="PTHR47964">
    <property type="entry name" value="ATP-DEPENDENT DNA HELICASE HOMOLOG RECG, CHLOROPLASTIC"/>
    <property type="match status" value="1"/>
</dbReference>
<dbReference type="Pfam" id="PF00270">
    <property type="entry name" value="DEAD"/>
    <property type="match status" value="1"/>
</dbReference>
<name>A0ABS9ETE4_9BACT</name>
<dbReference type="Gene3D" id="2.40.10.170">
    <property type="match status" value="1"/>
</dbReference>
<reference evidence="12 13" key="1">
    <citation type="submission" date="2022-01" db="EMBL/GenBank/DDBJ databases">
        <title>Dethiosulfovibrio faecalis sp. nov., a novel proteolytic, non-sulfur-reducing bacterium isolated from a marine aquaculture solid waste bioreactor.</title>
        <authorList>
            <person name="Grabowski S."/>
            <person name="Apolinario E."/>
            <person name="Schneider N."/>
            <person name="Marshall C.W."/>
            <person name="Sowers K.R."/>
        </authorList>
    </citation>
    <scope>NUCLEOTIDE SEQUENCE [LARGE SCALE GENOMIC DNA]</scope>
    <source>
        <strain evidence="12 13">DSM 12537</strain>
    </source>
</reference>
<dbReference type="Gene3D" id="3.30.2060.10">
    <property type="entry name" value="Penicillin-binding protein 1b domain"/>
    <property type="match status" value="1"/>
</dbReference>
<dbReference type="SMART" id="SM00982">
    <property type="entry name" value="TRCF"/>
    <property type="match status" value="1"/>
</dbReference>
<dbReference type="Gene3D" id="3.40.50.300">
    <property type="entry name" value="P-loop containing nucleotide triphosphate hydrolases"/>
    <property type="match status" value="2"/>
</dbReference>
<dbReference type="SUPFAM" id="SSF52540">
    <property type="entry name" value="P-loop containing nucleoside triphosphate hydrolases"/>
    <property type="match status" value="3"/>
</dbReference>
<dbReference type="InterPro" id="IPR036101">
    <property type="entry name" value="CarD-like/TRCF_RID_sf"/>
</dbReference>
<dbReference type="EMBL" id="JAKGUD010000014">
    <property type="protein sequence ID" value="MCF4143372.1"/>
    <property type="molecule type" value="Genomic_DNA"/>
</dbReference>
<proteinExistence type="inferred from homology"/>
<dbReference type="Gene3D" id="3.90.1150.50">
    <property type="entry name" value="Transcription-repair-coupling factor, D7 domain"/>
    <property type="match status" value="1"/>
</dbReference>
<dbReference type="PROSITE" id="PS51194">
    <property type="entry name" value="HELICASE_CTER"/>
    <property type="match status" value="1"/>
</dbReference>
<comment type="caution">
    <text evidence="12">The sequence shown here is derived from an EMBL/GenBank/DDBJ whole genome shotgun (WGS) entry which is preliminary data.</text>
</comment>
<dbReference type="CDD" id="cd17991">
    <property type="entry name" value="DEXHc_TRCF"/>
    <property type="match status" value="1"/>
</dbReference>
<gene>
    <name evidence="9" type="primary">mfd</name>
    <name evidence="12" type="ORF">L2W38_11170</name>
</gene>
<evidence type="ECO:0000256" key="2">
    <source>
        <dbReference type="ARBA" id="ARBA00022741"/>
    </source>
</evidence>
<comment type="similarity">
    <text evidence="9">In the C-terminal section; belongs to the helicase family. RecG subfamily.</text>
</comment>
<keyword evidence="7 9" id="KW-0238">DNA-binding</keyword>
<dbReference type="InterPro" id="IPR005118">
    <property type="entry name" value="TRCF_C"/>
</dbReference>
<dbReference type="SMART" id="SM00490">
    <property type="entry name" value="HELICc"/>
    <property type="match status" value="1"/>
</dbReference>
<keyword evidence="13" id="KW-1185">Reference proteome</keyword>
<evidence type="ECO:0000259" key="10">
    <source>
        <dbReference type="PROSITE" id="PS51192"/>
    </source>
</evidence>
<evidence type="ECO:0000313" key="13">
    <source>
        <dbReference type="Proteomes" id="UP001200430"/>
    </source>
</evidence>
<dbReference type="EC" id="3.6.4.-" evidence="9"/>
<keyword evidence="3 9" id="KW-0227">DNA damage</keyword>
<dbReference type="Pfam" id="PF17757">
    <property type="entry name" value="UvrB_inter"/>
    <property type="match status" value="1"/>
</dbReference>
<evidence type="ECO:0000256" key="3">
    <source>
        <dbReference type="ARBA" id="ARBA00022763"/>
    </source>
</evidence>
<dbReference type="Pfam" id="PF03461">
    <property type="entry name" value="TRCF"/>
    <property type="match status" value="1"/>
</dbReference>
<organism evidence="12 13">
    <name type="scientific">Dethiosulfovibrio marinus</name>
    <dbReference type="NCBI Taxonomy" id="133532"/>
    <lineage>
        <taxon>Bacteria</taxon>
        <taxon>Thermotogati</taxon>
        <taxon>Synergistota</taxon>
        <taxon>Synergistia</taxon>
        <taxon>Synergistales</taxon>
        <taxon>Dethiosulfovibrionaceae</taxon>
        <taxon>Dethiosulfovibrio</taxon>
    </lineage>
</organism>
<evidence type="ECO:0000259" key="11">
    <source>
        <dbReference type="PROSITE" id="PS51194"/>
    </source>
</evidence>
<keyword evidence="8 9" id="KW-0234">DNA repair</keyword>
<dbReference type="SMART" id="SM00487">
    <property type="entry name" value="DEXDc"/>
    <property type="match status" value="1"/>
</dbReference>
<dbReference type="InterPro" id="IPR041471">
    <property type="entry name" value="UvrB_inter"/>
</dbReference>
<keyword evidence="5 12" id="KW-0347">Helicase</keyword>
<comment type="function">
    <text evidence="9">Couples transcription and DNA repair by recognizing RNA polymerase (RNAP) stalled at DNA lesions. Mediates ATP-dependent release of RNAP and its truncated transcript from the DNA, and recruitment of nucleotide excision repair machinery to the damaged site.</text>
</comment>
<dbReference type="HAMAP" id="MF_00969">
    <property type="entry name" value="TRCF"/>
    <property type="match status" value="1"/>
</dbReference>
<evidence type="ECO:0000313" key="12">
    <source>
        <dbReference type="EMBL" id="MCF4143372.1"/>
    </source>
</evidence>
<dbReference type="InterPro" id="IPR011545">
    <property type="entry name" value="DEAD/DEAH_box_helicase_dom"/>
</dbReference>
<dbReference type="InterPro" id="IPR037235">
    <property type="entry name" value="TRCF-like_C_D7"/>
</dbReference>
<comment type="similarity">
    <text evidence="9">In the N-terminal section; belongs to the UvrB family.</text>
</comment>
<dbReference type="InterPro" id="IPR001650">
    <property type="entry name" value="Helicase_C-like"/>
</dbReference>
<dbReference type="SMART" id="SM01058">
    <property type="entry name" value="CarD_TRCF"/>
    <property type="match status" value="1"/>
</dbReference>
<dbReference type="Pfam" id="PF00271">
    <property type="entry name" value="Helicase_C"/>
    <property type="match status" value="1"/>
</dbReference>
<evidence type="ECO:0000256" key="9">
    <source>
        <dbReference type="HAMAP-Rule" id="MF_00969"/>
    </source>
</evidence>
<accession>A0ABS9ETE4</accession>
<feature type="domain" description="Helicase C-terminal" evidence="11">
    <location>
        <begin position="652"/>
        <end position="806"/>
    </location>
</feature>
<feature type="domain" description="Helicase ATP-binding" evidence="10">
    <location>
        <begin position="470"/>
        <end position="631"/>
    </location>
</feature>
<sequence length="982" mass="111401">MLLPDENQAEDFYSDAKILLSREKIFRLPDIPLEKGIVDDPASMVARGHVLRNWSEGGGILISTPGGMISPFMDSEGLLSLRIGECAGRDRLISWLDSSGYSRSDLVWKPGEYAVRGGIVDFFDPSSRMPLRVVFFDDDIEEMRLFSPENQMGKCKVEAFSVWELGDRIIPSAASSVSEKGDVFLFDPLRSQVNADSFRSIWNDLSAKWAIPEERWDRFLIDTPLLYRFESGLGVRQRRLSLREVPRFRGRISEMAVQISRWRDLGYSVAIRSSSPLPSDFEGMDWQPEPLSSGFIDDEEKMVFLSDVEMYGIRPDRRTERQGTPKDWSILFETGDWLVHEDHGLCRYGGLESVEGFWGRQEFLVLEFQDKKRLLLPTGQISRISPYNGSVDESTVPDRLGSSRWSTSLKKAEKQIEKEAKELLELYAKRKIAKGHAFSSDGEAMEEFERSFPHEETIDQLKAISDVKKDMEAPRPMDRLVVGDVGYGKTEVALRAVFKAAMDGFQVLVLVPTTVLAQQHYMTFRSRMGPFPLKVELLSRFVSQRKQNEILTGLADGSVDVVIGTHRLLQNDLKIRRLGLIVVDEEHRFGVAHKERFRKMRSGVDILTLSATPIPRTFSMAMKGMRDVSIIETPPGNRPAIITVTGAWDDGLVRKALGREMARGGQVYMLHNRVGTIEERAGWVKSRFPDVRVAFAHGRMRENELEETMMAFYDGEIDILVCTTIVESGLDVGRANTLVVDDSRLLGLAQMHQLRGRVGRRDDTAYAFFLYPSDCVLPHSTAERLDAIGRLSFQGAGYELAKEDLHIRGGGDLLGMSQHGHRERVGLQLYYRKLREEVARLRGETVRETEMEIRIPLSIPESYISVSALRLAIYRRIDEIEDVEGRENLRNELLDRFGPIPSEVDRLLDLALLRTICRKRGIIRCMLSEERCEITPGENMDVRLPALWIEKKDEMIGPGGRLGIISLLDILTDRKSTEGVIS</sequence>
<dbReference type="InterPro" id="IPR047112">
    <property type="entry name" value="RecG/Mfd"/>
</dbReference>
<keyword evidence="1 9" id="KW-0963">Cytoplasm</keyword>
<evidence type="ECO:0000256" key="7">
    <source>
        <dbReference type="ARBA" id="ARBA00023125"/>
    </source>
</evidence>
<dbReference type="InterPro" id="IPR027417">
    <property type="entry name" value="P-loop_NTPase"/>
</dbReference>
<evidence type="ECO:0000256" key="5">
    <source>
        <dbReference type="ARBA" id="ARBA00022806"/>
    </source>
</evidence>
<dbReference type="SUPFAM" id="SSF141259">
    <property type="entry name" value="CarD-like"/>
    <property type="match status" value="1"/>
</dbReference>
<evidence type="ECO:0000256" key="6">
    <source>
        <dbReference type="ARBA" id="ARBA00022840"/>
    </source>
</evidence>
<protein>
    <recommendedName>
        <fullName evidence="9">Transcription-repair-coupling factor</fullName>
        <shortName evidence="9">TRCF</shortName>
        <ecNumber evidence="9">3.6.4.-</ecNumber>
    </recommendedName>
</protein>
<evidence type="ECO:0000256" key="8">
    <source>
        <dbReference type="ARBA" id="ARBA00023204"/>
    </source>
</evidence>
<comment type="subcellular location">
    <subcellularLocation>
        <location evidence="9">Cytoplasm</location>
    </subcellularLocation>
</comment>
<keyword evidence="6 9" id="KW-0067">ATP-binding</keyword>
<dbReference type="PANTHER" id="PTHR47964:SF1">
    <property type="entry name" value="ATP-DEPENDENT DNA HELICASE HOMOLOG RECG, CHLOROPLASTIC"/>
    <property type="match status" value="1"/>
</dbReference>
<dbReference type="GO" id="GO:0004386">
    <property type="term" value="F:helicase activity"/>
    <property type="evidence" value="ECO:0007669"/>
    <property type="project" value="UniProtKB-KW"/>
</dbReference>
<dbReference type="InterPro" id="IPR003711">
    <property type="entry name" value="CarD-like/TRCF_RID"/>
</dbReference>
<evidence type="ECO:0000256" key="4">
    <source>
        <dbReference type="ARBA" id="ARBA00022801"/>
    </source>
</evidence>
<keyword evidence="4 9" id="KW-0378">Hydrolase</keyword>
<dbReference type="Proteomes" id="UP001200430">
    <property type="component" value="Unassembled WGS sequence"/>
</dbReference>
<evidence type="ECO:0000256" key="1">
    <source>
        <dbReference type="ARBA" id="ARBA00022490"/>
    </source>
</evidence>
<dbReference type="RefSeq" id="WP_236100073.1">
    <property type="nucleotide sequence ID" value="NZ_JAKGUD010000014.1"/>
</dbReference>
<dbReference type="InterPro" id="IPR014001">
    <property type="entry name" value="Helicase_ATP-bd"/>
</dbReference>
<dbReference type="SUPFAM" id="SSF143517">
    <property type="entry name" value="TRCF domain-like"/>
    <property type="match status" value="1"/>
</dbReference>
<dbReference type="InterPro" id="IPR004576">
    <property type="entry name" value="Mfd"/>
</dbReference>
<keyword evidence="2 9" id="KW-0547">Nucleotide-binding</keyword>